<keyword evidence="1" id="KW-0812">Transmembrane</keyword>
<organism evidence="2 3">
    <name type="scientific">Pectobacterium phage vB_PatP_CB1</name>
    <dbReference type="NCBI Taxonomy" id="1958917"/>
    <lineage>
        <taxon>Viruses</taxon>
        <taxon>Duplodnaviria</taxon>
        <taxon>Heunggongvirae</taxon>
        <taxon>Uroviricota</taxon>
        <taxon>Caudoviricetes</taxon>
        <taxon>Schitoviridae</taxon>
        <taxon>Cbunavirus</taxon>
        <taxon>Cbunavirus CB1</taxon>
    </lineage>
</organism>
<feature type="transmembrane region" description="Helical" evidence="1">
    <location>
        <begin position="74"/>
        <end position="93"/>
    </location>
</feature>
<proteinExistence type="predicted"/>
<protein>
    <submittedName>
        <fullName evidence="2">Putative membrane protein</fullName>
    </submittedName>
</protein>
<reference evidence="2 3" key="1">
    <citation type="submission" date="2017-01" db="EMBL/GenBank/DDBJ databases">
        <title>Isolation and charaterisation of Pectobacterium phages.</title>
        <authorList>
            <person name="Buttimer C.T.H."/>
            <person name="Lucid A."/>
            <person name="Coffey A."/>
        </authorList>
    </citation>
    <scope>NUCLEOTIDE SEQUENCE [LARGE SCALE GENOMIC DNA]</scope>
</reference>
<keyword evidence="1" id="KW-0472">Membrane</keyword>
<sequence>MSLENQPNQQFWDLFGVLIISAMSGFISVGRRLMRKVDPSVMWVLVEFCSAVLAGYLASGAYPDLKDSLPRGVTLPIFVAVCAHLGGRLFQLAESLLEAKLQKPQP</sequence>
<gene>
    <name evidence="2" type="ORF">CB1_51</name>
</gene>
<dbReference type="EMBL" id="KY514264">
    <property type="protein sequence ID" value="ARB11778.1"/>
    <property type="molecule type" value="Genomic_DNA"/>
</dbReference>
<dbReference type="Proteomes" id="UP000240218">
    <property type="component" value="Segment"/>
</dbReference>
<evidence type="ECO:0000313" key="3">
    <source>
        <dbReference type="Proteomes" id="UP000240218"/>
    </source>
</evidence>
<evidence type="ECO:0000313" key="2">
    <source>
        <dbReference type="EMBL" id="ARB11778.1"/>
    </source>
</evidence>
<accession>A0A2P0PAP6</accession>
<evidence type="ECO:0000256" key="1">
    <source>
        <dbReference type="SAM" id="Phobius"/>
    </source>
</evidence>
<feature type="transmembrane region" description="Helical" evidence="1">
    <location>
        <begin position="12"/>
        <end position="29"/>
    </location>
</feature>
<keyword evidence="3" id="KW-1185">Reference proteome</keyword>
<name>A0A2P0PAP6_9CAUD</name>
<feature type="transmembrane region" description="Helical" evidence="1">
    <location>
        <begin position="41"/>
        <end position="62"/>
    </location>
</feature>
<keyword evidence="1" id="KW-1133">Transmembrane helix</keyword>